<dbReference type="CDD" id="cd01741">
    <property type="entry name" value="GATase1_1"/>
    <property type="match status" value="1"/>
</dbReference>
<keyword evidence="2" id="KW-0436">Ligase</keyword>
<gene>
    <name evidence="2" type="primary">guaA_1</name>
    <name evidence="2" type="ORF">SAMEA3906486_03377</name>
</gene>
<dbReference type="InterPro" id="IPR029062">
    <property type="entry name" value="Class_I_gatase-like"/>
</dbReference>
<sequence>MTASLSAHALPVLILHTGDPNDTLRARHGGYGEQLRAAAGLAPEQAQIVPVFRGERPQAPSAYRAALITGSPAMVTDHEPWSEDTAQWLRTAAAAGLPMFGVCYGHQLLAYALGGEVGDNPAGREVGTQAITLTEAGLNDAMLQGMPEHFPAQTVHMQTLLRLTDGARVLARSAMDPHQLIRWTPTCYSAQFHPEFGAAFLREHLEYYAEPYGREGIDAQARAQAVGDTPQAATLLRRFLRTCAAA</sequence>
<dbReference type="PANTHER" id="PTHR42695">
    <property type="entry name" value="GLUTAMINE AMIDOTRANSFERASE YLR126C-RELATED"/>
    <property type="match status" value="1"/>
</dbReference>
<dbReference type="EC" id="6.3.5.2" evidence="2"/>
<dbReference type="Pfam" id="PF00117">
    <property type="entry name" value="GATase"/>
    <property type="match status" value="1"/>
</dbReference>
<dbReference type="NCBIfam" id="NF006562">
    <property type="entry name" value="PRK09065.1"/>
    <property type="match status" value="1"/>
</dbReference>
<dbReference type="EC" id="6.3.-.-" evidence="2"/>
<dbReference type="STRING" id="288768.SAMEA3906486_03377"/>
<dbReference type="OrthoDB" id="9813383at2"/>
<evidence type="ECO:0000313" key="2">
    <source>
        <dbReference type="EMBL" id="SAI71143.1"/>
    </source>
</evidence>
<keyword evidence="3" id="KW-1185">Reference proteome</keyword>
<protein>
    <submittedName>
        <fullName evidence="2">Glutamine amidotransferase</fullName>
        <ecNumber evidence="2">6.3.-.-</ecNumber>
        <ecNumber evidence="2">6.3.5.2</ecNumber>
    </submittedName>
</protein>
<organism evidence="2 3">
    <name type="scientific">Bordetella ansorpii</name>
    <dbReference type="NCBI Taxonomy" id="288768"/>
    <lineage>
        <taxon>Bacteria</taxon>
        <taxon>Pseudomonadati</taxon>
        <taxon>Pseudomonadota</taxon>
        <taxon>Betaproteobacteria</taxon>
        <taxon>Burkholderiales</taxon>
        <taxon>Alcaligenaceae</taxon>
        <taxon>Bordetella</taxon>
    </lineage>
</organism>
<reference evidence="2 3" key="1">
    <citation type="submission" date="2016-04" db="EMBL/GenBank/DDBJ databases">
        <authorList>
            <consortium name="Pathogen Informatics"/>
        </authorList>
    </citation>
    <scope>NUCLEOTIDE SEQUENCE [LARGE SCALE GENOMIC DNA]</scope>
    <source>
        <strain evidence="2 3">H050680373</strain>
    </source>
</reference>
<keyword evidence="2" id="KW-0808">Transferase</keyword>
<dbReference type="GO" id="GO:0005829">
    <property type="term" value="C:cytosol"/>
    <property type="evidence" value="ECO:0007669"/>
    <property type="project" value="TreeGrafter"/>
</dbReference>
<dbReference type="Proteomes" id="UP000076848">
    <property type="component" value="Unassembled WGS sequence"/>
</dbReference>
<dbReference type="Gene3D" id="3.40.50.880">
    <property type="match status" value="1"/>
</dbReference>
<dbReference type="InterPro" id="IPR044992">
    <property type="entry name" value="ChyE-like"/>
</dbReference>
<dbReference type="PROSITE" id="PS51273">
    <property type="entry name" value="GATASE_TYPE_1"/>
    <property type="match status" value="1"/>
</dbReference>
<dbReference type="RefSeq" id="WP_066129442.1">
    <property type="nucleotide sequence ID" value="NZ_FKIF01000007.1"/>
</dbReference>
<dbReference type="InterPro" id="IPR017926">
    <property type="entry name" value="GATASE"/>
</dbReference>
<evidence type="ECO:0000259" key="1">
    <source>
        <dbReference type="Pfam" id="PF00117"/>
    </source>
</evidence>
<dbReference type="SUPFAM" id="SSF52317">
    <property type="entry name" value="Class I glutamine amidotransferase-like"/>
    <property type="match status" value="1"/>
</dbReference>
<evidence type="ECO:0000313" key="3">
    <source>
        <dbReference type="Proteomes" id="UP000076848"/>
    </source>
</evidence>
<dbReference type="GO" id="GO:0003922">
    <property type="term" value="F:GMP synthase (glutamine-hydrolyzing) activity"/>
    <property type="evidence" value="ECO:0007669"/>
    <property type="project" value="UniProtKB-EC"/>
</dbReference>
<accession>A0A157SLU8</accession>
<dbReference type="EMBL" id="FKIF01000007">
    <property type="protein sequence ID" value="SAI71143.1"/>
    <property type="molecule type" value="Genomic_DNA"/>
</dbReference>
<feature type="domain" description="Glutamine amidotransferase" evidence="1">
    <location>
        <begin position="60"/>
        <end position="196"/>
    </location>
</feature>
<dbReference type="AlphaFoldDB" id="A0A157SLU8"/>
<name>A0A157SLU8_9BORD</name>
<keyword evidence="2" id="KW-0315">Glutamine amidotransferase</keyword>
<proteinExistence type="predicted"/>
<dbReference type="PANTHER" id="PTHR42695:SF5">
    <property type="entry name" value="GLUTAMINE AMIDOTRANSFERASE YLR126C-RELATED"/>
    <property type="match status" value="1"/>
</dbReference>
<dbReference type="GO" id="GO:0016740">
    <property type="term" value="F:transferase activity"/>
    <property type="evidence" value="ECO:0007669"/>
    <property type="project" value="UniProtKB-KW"/>
</dbReference>